<dbReference type="InterPro" id="IPR011009">
    <property type="entry name" value="Kinase-like_dom_sf"/>
</dbReference>
<evidence type="ECO:0000259" key="1">
    <source>
        <dbReference type="Pfam" id="PF01636"/>
    </source>
</evidence>
<dbReference type="SUPFAM" id="SSF56112">
    <property type="entry name" value="Protein kinase-like (PK-like)"/>
    <property type="match status" value="1"/>
</dbReference>
<dbReference type="Gene3D" id="3.90.1200.10">
    <property type="match status" value="1"/>
</dbReference>
<dbReference type="InterPro" id="IPR052898">
    <property type="entry name" value="ACAD10-like"/>
</dbReference>
<reference evidence="3" key="1">
    <citation type="submission" date="2016-10" db="EMBL/GenBank/DDBJ databases">
        <authorList>
            <person name="Varghese N."/>
            <person name="Submissions S."/>
        </authorList>
    </citation>
    <scope>NUCLEOTIDE SEQUENCE [LARGE SCALE GENOMIC DNA]</scope>
    <source>
        <strain evidence="3">ATCC 25963</strain>
    </source>
</reference>
<gene>
    <name evidence="2" type="ORF">SAMN02745121_01343</name>
</gene>
<keyword evidence="2" id="KW-0418">Kinase</keyword>
<protein>
    <submittedName>
        <fullName evidence="2">Predicted kinase, aminoglycoside phosphotransferase (APT) family</fullName>
    </submittedName>
</protein>
<accession>A0A1I1V3R8</accession>
<sequence length="337" mass="37100">MNPPGLDLAALHRFFGQRVPDYGGRLDAQRIAGGKSNLTYRLRDGVHDWVLRRPPLGTLTPSAHDMAREYRVVAALGPTRVPVAPAVLLCEDTSVLGVPFAVTAFVHGRVIQSAEDAARLGPDEQRQCGFELIDRLCQLHAIDPSSVGLDNFGRAEGYLERQIRRWLEQWERVHTRDLPEPVELAGRLRLALPARSARSIVHGDYRLDNVILAPDTIEVAAIVDWEMCTLGDPLADLGLALVYWDPLTEPVLGVKHIRRGENSFPAAEDLVARYSRQSGRELADLDFYVALGFFKLAVIAEGIHQRYRAGLTVGDGFATTGDAVLPLLHAGLARLST</sequence>
<dbReference type="InterPro" id="IPR041726">
    <property type="entry name" value="ACAD10_11_N"/>
</dbReference>
<proteinExistence type="predicted"/>
<dbReference type="AlphaFoldDB" id="A0A1I1V3R8"/>
<dbReference type="CDD" id="cd05154">
    <property type="entry name" value="ACAD10_11_N-like"/>
    <property type="match status" value="1"/>
</dbReference>
<dbReference type="InterPro" id="IPR002575">
    <property type="entry name" value="Aminoglycoside_PTrfase"/>
</dbReference>
<evidence type="ECO:0000313" key="2">
    <source>
        <dbReference type="EMBL" id="SFD74940.1"/>
    </source>
</evidence>
<name>A0A1I1V3R8_9BACT</name>
<dbReference type="PANTHER" id="PTHR47829">
    <property type="entry name" value="HYDROLASE, PUTATIVE (AFU_ORTHOLOGUE AFUA_1G12880)-RELATED"/>
    <property type="match status" value="1"/>
</dbReference>
<dbReference type="PANTHER" id="PTHR47829:SF1">
    <property type="entry name" value="HAD FAMILY PHOSPHATASE"/>
    <property type="match status" value="1"/>
</dbReference>
<keyword evidence="2" id="KW-0808">Transferase</keyword>
<evidence type="ECO:0000313" key="3">
    <source>
        <dbReference type="Proteomes" id="UP000199400"/>
    </source>
</evidence>
<dbReference type="Proteomes" id="UP000199400">
    <property type="component" value="Unassembled WGS sequence"/>
</dbReference>
<dbReference type="RefSeq" id="WP_096330104.1">
    <property type="nucleotide sequence ID" value="NZ_FOMX01000004.1"/>
</dbReference>
<feature type="domain" description="Aminoglycoside phosphotransferase" evidence="1">
    <location>
        <begin position="28"/>
        <end position="249"/>
    </location>
</feature>
<dbReference type="Gene3D" id="3.30.200.20">
    <property type="entry name" value="Phosphorylase Kinase, domain 1"/>
    <property type="match status" value="1"/>
</dbReference>
<dbReference type="EMBL" id="FOMX01000004">
    <property type="protein sequence ID" value="SFD74940.1"/>
    <property type="molecule type" value="Genomic_DNA"/>
</dbReference>
<keyword evidence="3" id="KW-1185">Reference proteome</keyword>
<dbReference type="Pfam" id="PF01636">
    <property type="entry name" value="APH"/>
    <property type="match status" value="1"/>
</dbReference>
<dbReference type="STRING" id="54.SAMN02745121_01343"/>
<dbReference type="OrthoDB" id="3806873at2"/>
<organism evidence="2 3">
    <name type="scientific">Nannocystis exedens</name>
    <dbReference type="NCBI Taxonomy" id="54"/>
    <lineage>
        <taxon>Bacteria</taxon>
        <taxon>Pseudomonadati</taxon>
        <taxon>Myxococcota</taxon>
        <taxon>Polyangia</taxon>
        <taxon>Nannocystales</taxon>
        <taxon>Nannocystaceae</taxon>
        <taxon>Nannocystis</taxon>
    </lineage>
</organism>
<dbReference type="GO" id="GO:0016301">
    <property type="term" value="F:kinase activity"/>
    <property type="evidence" value="ECO:0007669"/>
    <property type="project" value="UniProtKB-KW"/>
</dbReference>